<dbReference type="Gene3D" id="3.40.50.720">
    <property type="entry name" value="NAD(P)-binding Rossmann-like Domain"/>
    <property type="match status" value="1"/>
</dbReference>
<dbReference type="RefSeq" id="WP_283410246.1">
    <property type="nucleotide sequence ID" value="NZ_FXUF01000014.1"/>
</dbReference>
<dbReference type="PRINTS" id="PR00079">
    <property type="entry name" value="G6PDHDRGNASE"/>
</dbReference>
<dbReference type="InterPro" id="IPR022675">
    <property type="entry name" value="G6P_DH_C"/>
</dbReference>
<protein>
    <recommendedName>
        <fullName evidence="6">Glucose-6-phosphate 1-dehydrogenase</fullName>
        <shortName evidence="6">G6PD</shortName>
        <ecNumber evidence="6">1.1.1.49</ecNumber>
    </recommendedName>
</protein>
<feature type="active site" description="Proton acceptor" evidence="6">
    <location>
        <position position="248"/>
    </location>
</feature>
<dbReference type="SUPFAM" id="SSF55347">
    <property type="entry name" value="Glyceraldehyde-3-phosphate dehydrogenase-like, C-terminal domain"/>
    <property type="match status" value="1"/>
</dbReference>
<feature type="binding site" evidence="6">
    <location>
        <position position="243"/>
    </location>
    <ligand>
        <name>substrate</name>
    </ligand>
</feature>
<feature type="domain" description="Glucose-6-phosphate dehydrogenase C-terminal" evidence="8">
    <location>
        <begin position="197"/>
        <end position="477"/>
    </location>
</feature>
<dbReference type="HAMAP" id="MF_00966">
    <property type="entry name" value="G6PD"/>
    <property type="match status" value="1"/>
</dbReference>
<dbReference type="NCBIfam" id="TIGR00871">
    <property type="entry name" value="zwf"/>
    <property type="match status" value="1"/>
</dbReference>
<evidence type="ECO:0000256" key="1">
    <source>
        <dbReference type="ARBA" id="ARBA00004937"/>
    </source>
</evidence>
<keyword evidence="10" id="KW-1185">Reference proteome</keyword>
<name>A0AA45WXY1_9CLOT</name>
<gene>
    <name evidence="6" type="primary">zwf</name>
    <name evidence="9" type="ORF">SAMN06296020_1148</name>
</gene>
<comment type="similarity">
    <text evidence="6">Belongs to the glucose-6-phosphate dehydrogenase family.</text>
</comment>
<dbReference type="Gene3D" id="3.30.360.10">
    <property type="entry name" value="Dihydrodipicolinate Reductase, domain 2"/>
    <property type="match status" value="1"/>
</dbReference>
<dbReference type="Proteomes" id="UP001158066">
    <property type="component" value="Unassembled WGS sequence"/>
</dbReference>
<dbReference type="GO" id="GO:0050661">
    <property type="term" value="F:NADP binding"/>
    <property type="evidence" value="ECO:0007669"/>
    <property type="project" value="UniProtKB-UniRule"/>
</dbReference>
<keyword evidence="2 6" id="KW-0313">Glucose metabolism</keyword>
<dbReference type="PANTHER" id="PTHR23429">
    <property type="entry name" value="GLUCOSE-6-PHOSPHATE 1-DEHYDROGENASE G6PD"/>
    <property type="match status" value="1"/>
</dbReference>
<evidence type="ECO:0000256" key="4">
    <source>
        <dbReference type="ARBA" id="ARBA00023002"/>
    </source>
</evidence>
<comment type="caution">
    <text evidence="6">Lacks conserved residue(s) required for the propagation of feature annotation.</text>
</comment>
<feature type="binding site" evidence="6">
    <location>
        <position position="50"/>
    </location>
    <ligand>
        <name>NADP(+)</name>
        <dbReference type="ChEBI" id="CHEBI:58349"/>
    </ligand>
</feature>
<dbReference type="EMBL" id="FXUF01000014">
    <property type="protein sequence ID" value="SMP66311.1"/>
    <property type="molecule type" value="Genomic_DNA"/>
</dbReference>
<keyword evidence="4 6" id="KW-0560">Oxidoreductase</keyword>
<feature type="binding site" evidence="6">
    <location>
        <position position="338"/>
    </location>
    <ligand>
        <name>substrate</name>
    </ligand>
</feature>
<feature type="binding site" evidence="6">
    <location>
        <position position="156"/>
    </location>
    <ligand>
        <name>NADP(+)</name>
        <dbReference type="ChEBI" id="CHEBI:58349"/>
    </ligand>
</feature>
<feature type="binding site" evidence="6">
    <location>
        <begin position="92"/>
        <end position="93"/>
    </location>
    <ligand>
        <name>NADP(+)</name>
        <dbReference type="ChEBI" id="CHEBI:58349"/>
    </ligand>
</feature>
<dbReference type="PANTHER" id="PTHR23429:SF0">
    <property type="entry name" value="GLUCOSE-6-PHOSPHATE 1-DEHYDROGENASE"/>
    <property type="match status" value="1"/>
</dbReference>
<comment type="catalytic activity">
    <reaction evidence="6">
        <text>D-glucose 6-phosphate + NADP(+) = 6-phospho-D-glucono-1,5-lactone + NADPH + H(+)</text>
        <dbReference type="Rhea" id="RHEA:15841"/>
        <dbReference type="ChEBI" id="CHEBI:15378"/>
        <dbReference type="ChEBI" id="CHEBI:57783"/>
        <dbReference type="ChEBI" id="CHEBI:57955"/>
        <dbReference type="ChEBI" id="CHEBI:58349"/>
        <dbReference type="ChEBI" id="CHEBI:61548"/>
        <dbReference type="EC" id="1.1.1.49"/>
    </reaction>
</comment>
<dbReference type="GO" id="GO:0005829">
    <property type="term" value="C:cytosol"/>
    <property type="evidence" value="ECO:0007669"/>
    <property type="project" value="TreeGrafter"/>
</dbReference>
<dbReference type="Pfam" id="PF00479">
    <property type="entry name" value="G6PD_N"/>
    <property type="match status" value="1"/>
</dbReference>
<evidence type="ECO:0000256" key="6">
    <source>
        <dbReference type="HAMAP-Rule" id="MF_00966"/>
    </source>
</evidence>
<dbReference type="PIRSF" id="PIRSF000110">
    <property type="entry name" value="G6PD"/>
    <property type="match status" value="1"/>
</dbReference>
<comment type="caution">
    <text evidence="9">The sequence shown here is derived from an EMBL/GenBank/DDBJ whole genome shotgun (WGS) entry which is preliminary data.</text>
</comment>
<reference evidence="9" key="1">
    <citation type="submission" date="2017-05" db="EMBL/GenBank/DDBJ databases">
        <authorList>
            <person name="Varghese N."/>
            <person name="Submissions S."/>
        </authorList>
    </citation>
    <scope>NUCLEOTIDE SEQUENCE</scope>
    <source>
        <strain evidence="9">Su22</strain>
    </source>
</reference>
<feature type="binding site" evidence="6">
    <location>
        <position position="190"/>
    </location>
    <ligand>
        <name>substrate</name>
    </ligand>
</feature>
<dbReference type="SUPFAM" id="SSF51735">
    <property type="entry name" value="NAD(P)-binding Rossmann-fold domains"/>
    <property type="match status" value="1"/>
</dbReference>
<evidence type="ECO:0000259" key="7">
    <source>
        <dbReference type="Pfam" id="PF00479"/>
    </source>
</evidence>
<evidence type="ECO:0000256" key="5">
    <source>
        <dbReference type="ARBA" id="ARBA00023277"/>
    </source>
</evidence>
<evidence type="ECO:0000313" key="9">
    <source>
        <dbReference type="EMBL" id="SMP66311.1"/>
    </source>
</evidence>
<comment type="function">
    <text evidence="6">Catalyzes the oxidation of glucose 6-phosphate to 6-phosphogluconolactone.</text>
</comment>
<dbReference type="AlphaFoldDB" id="A0AA45WXY1"/>
<keyword evidence="5 6" id="KW-0119">Carbohydrate metabolism</keyword>
<comment type="pathway">
    <text evidence="1 6">Carbohydrate degradation; pentose phosphate pathway; D-ribulose 5-phosphate from D-glucose 6-phosphate (oxidative stage): step 1/3.</text>
</comment>
<evidence type="ECO:0000256" key="2">
    <source>
        <dbReference type="ARBA" id="ARBA00022526"/>
    </source>
</evidence>
<feature type="binding site" evidence="6">
    <location>
        <position position="186"/>
    </location>
    <ligand>
        <name>substrate</name>
    </ligand>
</feature>
<dbReference type="InterPro" id="IPR001282">
    <property type="entry name" value="G6P_DH"/>
</dbReference>
<dbReference type="InterPro" id="IPR036291">
    <property type="entry name" value="NAD(P)-bd_dom_sf"/>
</dbReference>
<dbReference type="Pfam" id="PF02781">
    <property type="entry name" value="G6PD_C"/>
    <property type="match status" value="1"/>
</dbReference>
<feature type="binding site" evidence="6">
    <location>
        <position position="343"/>
    </location>
    <ligand>
        <name>substrate</name>
    </ligand>
</feature>
<evidence type="ECO:0000259" key="8">
    <source>
        <dbReference type="Pfam" id="PF02781"/>
    </source>
</evidence>
<dbReference type="GO" id="GO:0006006">
    <property type="term" value="P:glucose metabolic process"/>
    <property type="evidence" value="ECO:0007669"/>
    <property type="project" value="UniProtKB-KW"/>
</dbReference>
<feature type="binding site" evidence="6">
    <location>
        <position position="224"/>
    </location>
    <ligand>
        <name>substrate</name>
    </ligand>
</feature>
<dbReference type="GO" id="GO:0004345">
    <property type="term" value="F:glucose-6-phosphate dehydrogenase activity"/>
    <property type="evidence" value="ECO:0007669"/>
    <property type="project" value="UniProtKB-UniRule"/>
</dbReference>
<feature type="domain" description="Glucose-6-phosphate dehydrogenase NAD-binding" evidence="7">
    <location>
        <begin position="13"/>
        <end position="195"/>
    </location>
</feature>
<evidence type="ECO:0000256" key="3">
    <source>
        <dbReference type="ARBA" id="ARBA00022857"/>
    </source>
</evidence>
<dbReference type="EC" id="1.1.1.49" evidence="6"/>
<dbReference type="GO" id="GO:0009051">
    <property type="term" value="P:pentose-phosphate shunt, oxidative branch"/>
    <property type="evidence" value="ECO:0007669"/>
    <property type="project" value="TreeGrafter"/>
</dbReference>
<accession>A0AA45WXY1</accession>
<evidence type="ECO:0000313" key="10">
    <source>
        <dbReference type="Proteomes" id="UP001158066"/>
    </source>
</evidence>
<sequence length="489" mass="56244">MAWDGGEMNCLMVIFGATGDLTSRKLVPALYHLEVKELLPEAFGVVAVARKAYSTDQYLTHIRQKSEEHTHEIFEDAIWSKLANRFHYQPLEFDQEDQYGSLKKKLDTLEKKLESEGNRLFYMAVSPEYFGTIVQHLENQSLIDRKHGWQRMMIEKPFGRDAASARELNQTLRKVFEEEELFRIDHYLVKEMVQNLMTIRAANQIFEPTWNKDHIDHVQIVSAEMEGVGTRGAYYDQAGALRDMLQNHMLQMLALTAMEMPNFLTAEKLRAEKVRILRSLIPLAPETMENRLVLGQYEGYHNEPKVAPESTTETFAALKVFLDHPRWEGVPFFLITGKALAEKTAGIMIQYKLPMGSWSLRQTQQQLAPNRLIIQIQPQEGVVLTFNSKEPGTMDQLMTVNMDFCQNCLAGTNTPEAYEKLLLDAMKGDQSSFTHWDEVEASWIWIDHLTSWAAAHPEAVKSYPKGSQGPVYEERLKHASAWEEKEENQ</sequence>
<proteinExistence type="inferred from homology"/>
<dbReference type="InterPro" id="IPR022674">
    <property type="entry name" value="G6P_DH_NAD-bd"/>
</dbReference>
<organism evidence="9 10">
    <name type="scientific">Anoxynatronum buryatiense</name>
    <dbReference type="NCBI Taxonomy" id="489973"/>
    <lineage>
        <taxon>Bacteria</taxon>
        <taxon>Bacillati</taxon>
        <taxon>Bacillota</taxon>
        <taxon>Clostridia</taxon>
        <taxon>Eubacteriales</taxon>
        <taxon>Clostridiaceae</taxon>
        <taxon>Anoxynatronum</taxon>
    </lineage>
</organism>
<keyword evidence="3 6" id="KW-0521">NADP</keyword>